<dbReference type="PANTHER" id="PTHR30537">
    <property type="entry name" value="HTH-TYPE TRANSCRIPTIONAL REGULATOR"/>
    <property type="match status" value="1"/>
</dbReference>
<accession>A0A4Y8MT98</accession>
<dbReference type="InterPro" id="IPR005119">
    <property type="entry name" value="LysR_subst-bd"/>
</dbReference>
<gene>
    <name evidence="6" type="ORF">E2553_27965</name>
</gene>
<reference evidence="6 7" key="1">
    <citation type="submission" date="2019-03" db="EMBL/GenBank/DDBJ databases">
        <title>Complete Genome Sequence of Paraburkholderia dipogonis ICMP 19430T, a Nitrogen-fixing Symbiont of the South African Invasive Legume Dipogon lignosus in New Zealand.</title>
        <authorList>
            <person name="De Meyer S.E."/>
        </authorList>
    </citation>
    <scope>NUCLEOTIDE SEQUENCE [LARGE SCALE GENOMIC DNA]</scope>
    <source>
        <strain evidence="6 7">ICMP 19430</strain>
    </source>
</reference>
<evidence type="ECO:0000313" key="6">
    <source>
        <dbReference type="EMBL" id="TFE40565.1"/>
    </source>
</evidence>
<evidence type="ECO:0000256" key="1">
    <source>
        <dbReference type="ARBA" id="ARBA00009437"/>
    </source>
</evidence>
<dbReference type="PROSITE" id="PS50931">
    <property type="entry name" value="HTH_LYSR"/>
    <property type="match status" value="1"/>
</dbReference>
<dbReference type="EMBL" id="SNVI01000002">
    <property type="protein sequence ID" value="TFE40565.1"/>
    <property type="molecule type" value="Genomic_DNA"/>
</dbReference>
<dbReference type="Pfam" id="PF00126">
    <property type="entry name" value="HTH_1"/>
    <property type="match status" value="1"/>
</dbReference>
<comment type="caution">
    <text evidence="6">The sequence shown here is derived from an EMBL/GenBank/DDBJ whole genome shotgun (WGS) entry which is preliminary data.</text>
</comment>
<dbReference type="RefSeq" id="WP_134462803.1">
    <property type="nucleotide sequence ID" value="NZ_JBHMFL010000076.1"/>
</dbReference>
<dbReference type="CDD" id="cd08422">
    <property type="entry name" value="PBP2_CrgA_like"/>
    <property type="match status" value="1"/>
</dbReference>
<dbReference type="GO" id="GO:0003700">
    <property type="term" value="F:DNA-binding transcription factor activity"/>
    <property type="evidence" value="ECO:0007669"/>
    <property type="project" value="InterPro"/>
</dbReference>
<dbReference type="SUPFAM" id="SSF46785">
    <property type="entry name" value="Winged helix' DNA-binding domain"/>
    <property type="match status" value="1"/>
</dbReference>
<dbReference type="Gene3D" id="1.10.10.10">
    <property type="entry name" value="Winged helix-like DNA-binding domain superfamily/Winged helix DNA-binding domain"/>
    <property type="match status" value="1"/>
</dbReference>
<dbReference type="Pfam" id="PF03466">
    <property type="entry name" value="LysR_substrate"/>
    <property type="match status" value="1"/>
</dbReference>
<dbReference type="InterPro" id="IPR000847">
    <property type="entry name" value="LysR_HTH_N"/>
</dbReference>
<evidence type="ECO:0000256" key="3">
    <source>
        <dbReference type="ARBA" id="ARBA00023125"/>
    </source>
</evidence>
<dbReference type="Gene3D" id="3.40.190.290">
    <property type="match status" value="1"/>
</dbReference>
<keyword evidence="3" id="KW-0238">DNA-binding</keyword>
<dbReference type="AlphaFoldDB" id="A0A4Y8MT98"/>
<sequence length="301" mass="32817">MKNLSQFLNFSAVARYGSFAQAARELGLAPSSVAKSVARLEKDLGGRLFHRTTRALTLTEEGRALYAKCELLVAQIDALDLTSLGESDEPAGVLRIGAPIGYGVRIVLPLLARLRERHPALEFDLRLSDGRVSLLDEGLDAVVRFGQLEDSSLIAHKIDEQPLVLCASPAYLSTHQSIRATHDLAHHTVIVFRLPTHGRDRPLEFVEKGKPVTFTPNTPFRISHGEALAEAAVLGIGIAQMPQFYAQPYLAEGALVELLPRCRPTPLAVNLVLPGSRVRAARVRALVEALTDGHRAKPGRR</sequence>
<dbReference type="Proteomes" id="UP000297385">
    <property type="component" value="Unassembled WGS sequence"/>
</dbReference>
<feature type="domain" description="HTH lysR-type" evidence="5">
    <location>
        <begin position="1"/>
        <end position="59"/>
    </location>
</feature>
<dbReference type="InterPro" id="IPR058163">
    <property type="entry name" value="LysR-type_TF_proteobact-type"/>
</dbReference>
<keyword evidence="2" id="KW-0805">Transcription regulation</keyword>
<dbReference type="InterPro" id="IPR036390">
    <property type="entry name" value="WH_DNA-bd_sf"/>
</dbReference>
<keyword evidence="4" id="KW-0804">Transcription</keyword>
<evidence type="ECO:0000256" key="2">
    <source>
        <dbReference type="ARBA" id="ARBA00023015"/>
    </source>
</evidence>
<evidence type="ECO:0000259" key="5">
    <source>
        <dbReference type="PROSITE" id="PS50931"/>
    </source>
</evidence>
<evidence type="ECO:0000256" key="4">
    <source>
        <dbReference type="ARBA" id="ARBA00023163"/>
    </source>
</evidence>
<dbReference type="GO" id="GO:0003677">
    <property type="term" value="F:DNA binding"/>
    <property type="evidence" value="ECO:0007669"/>
    <property type="project" value="UniProtKB-KW"/>
</dbReference>
<proteinExistence type="inferred from homology"/>
<dbReference type="InterPro" id="IPR036388">
    <property type="entry name" value="WH-like_DNA-bd_sf"/>
</dbReference>
<comment type="similarity">
    <text evidence="1">Belongs to the LysR transcriptional regulatory family.</text>
</comment>
<name>A0A4Y8MT98_9BURK</name>
<organism evidence="6 7">
    <name type="scientific">Paraburkholderia dipogonis</name>
    <dbReference type="NCBI Taxonomy" id="1211383"/>
    <lineage>
        <taxon>Bacteria</taxon>
        <taxon>Pseudomonadati</taxon>
        <taxon>Pseudomonadota</taxon>
        <taxon>Betaproteobacteria</taxon>
        <taxon>Burkholderiales</taxon>
        <taxon>Burkholderiaceae</taxon>
        <taxon>Paraburkholderia</taxon>
    </lineage>
</organism>
<dbReference type="PANTHER" id="PTHR30537:SF5">
    <property type="entry name" value="HTH-TYPE TRANSCRIPTIONAL ACTIVATOR TTDR-RELATED"/>
    <property type="match status" value="1"/>
</dbReference>
<evidence type="ECO:0000313" key="7">
    <source>
        <dbReference type="Proteomes" id="UP000297385"/>
    </source>
</evidence>
<dbReference type="GeneID" id="97306796"/>
<dbReference type="SUPFAM" id="SSF53850">
    <property type="entry name" value="Periplasmic binding protein-like II"/>
    <property type="match status" value="1"/>
</dbReference>
<protein>
    <submittedName>
        <fullName evidence="6">LysR family transcriptional regulator</fullName>
    </submittedName>
</protein>
<dbReference type="FunFam" id="1.10.10.10:FF:000001">
    <property type="entry name" value="LysR family transcriptional regulator"/>
    <property type="match status" value="1"/>
</dbReference>